<dbReference type="AlphaFoldDB" id="H3HB52"/>
<dbReference type="InParanoid" id="H3HB52"/>
<dbReference type="eggNOG" id="ENOG502S0QQ">
    <property type="taxonomic scope" value="Eukaryota"/>
</dbReference>
<name>H3HB52_PHYRM</name>
<keyword evidence="2" id="KW-1185">Reference proteome</keyword>
<dbReference type="EnsemblProtists" id="Phyra93749">
    <property type="protein sequence ID" value="Phyra93749"/>
    <property type="gene ID" value="Phyra93749"/>
</dbReference>
<dbReference type="EMBL" id="DS566002">
    <property type="status" value="NOT_ANNOTATED_CDS"/>
    <property type="molecule type" value="Genomic_DNA"/>
</dbReference>
<reference evidence="1" key="2">
    <citation type="submission" date="2015-06" db="UniProtKB">
        <authorList>
            <consortium name="EnsemblProtists"/>
        </authorList>
    </citation>
    <scope>IDENTIFICATION</scope>
    <source>
        <strain evidence="1">Pr102</strain>
    </source>
</reference>
<protein>
    <submittedName>
        <fullName evidence="1">Uncharacterized protein</fullName>
    </submittedName>
</protein>
<proteinExistence type="predicted"/>
<organism evidence="1 2">
    <name type="scientific">Phytophthora ramorum</name>
    <name type="common">Sudden oak death agent</name>
    <dbReference type="NCBI Taxonomy" id="164328"/>
    <lineage>
        <taxon>Eukaryota</taxon>
        <taxon>Sar</taxon>
        <taxon>Stramenopiles</taxon>
        <taxon>Oomycota</taxon>
        <taxon>Peronosporomycetes</taxon>
        <taxon>Peronosporales</taxon>
        <taxon>Peronosporaceae</taxon>
        <taxon>Phytophthora</taxon>
    </lineage>
</organism>
<sequence>MVKLVYEQYDELFPIEDGSTTQANIDEVYCLSFVMPLCLVRLSRHPTLERFQREENGIFDSLVREDPRGTYHDLEKEQTYYVVVDQEADQLRRDQEATKVLWDRELQKQKKVDKDDGRGFETCSCIYGNPCVDEYGCRDWHSRLAVATKNGWKGF</sequence>
<reference evidence="2" key="1">
    <citation type="journal article" date="2006" name="Science">
        <title>Phytophthora genome sequences uncover evolutionary origins and mechanisms of pathogenesis.</title>
        <authorList>
            <person name="Tyler B.M."/>
            <person name="Tripathy S."/>
            <person name="Zhang X."/>
            <person name="Dehal P."/>
            <person name="Jiang R.H."/>
            <person name="Aerts A."/>
            <person name="Arredondo F.D."/>
            <person name="Baxter L."/>
            <person name="Bensasson D."/>
            <person name="Beynon J.L."/>
            <person name="Chapman J."/>
            <person name="Damasceno C.M."/>
            <person name="Dorrance A.E."/>
            <person name="Dou D."/>
            <person name="Dickerman A.W."/>
            <person name="Dubchak I.L."/>
            <person name="Garbelotto M."/>
            <person name="Gijzen M."/>
            <person name="Gordon S.G."/>
            <person name="Govers F."/>
            <person name="Grunwald N.J."/>
            <person name="Huang W."/>
            <person name="Ivors K.L."/>
            <person name="Jones R.W."/>
            <person name="Kamoun S."/>
            <person name="Krampis K."/>
            <person name="Lamour K.H."/>
            <person name="Lee M.K."/>
            <person name="McDonald W.H."/>
            <person name="Medina M."/>
            <person name="Meijer H.J."/>
            <person name="Nordberg E.K."/>
            <person name="Maclean D.J."/>
            <person name="Ospina-Giraldo M.D."/>
            <person name="Morris P.F."/>
            <person name="Phuntumart V."/>
            <person name="Putnam N.H."/>
            <person name="Rash S."/>
            <person name="Rose J.K."/>
            <person name="Sakihama Y."/>
            <person name="Salamov A.A."/>
            <person name="Savidor A."/>
            <person name="Scheuring C.F."/>
            <person name="Smith B.M."/>
            <person name="Sobral B.W."/>
            <person name="Terry A."/>
            <person name="Torto-Alalibo T.A."/>
            <person name="Win J."/>
            <person name="Xu Z."/>
            <person name="Zhang H."/>
            <person name="Grigoriev I.V."/>
            <person name="Rokhsar D.S."/>
            <person name="Boore J.L."/>
        </authorList>
    </citation>
    <scope>NUCLEOTIDE SEQUENCE [LARGE SCALE GENOMIC DNA]</scope>
    <source>
        <strain evidence="2">Pr102</strain>
    </source>
</reference>
<dbReference type="VEuPathDB" id="FungiDB:KRP23_6930"/>
<dbReference type="Proteomes" id="UP000005238">
    <property type="component" value="Unassembled WGS sequence"/>
</dbReference>
<evidence type="ECO:0000313" key="2">
    <source>
        <dbReference type="Proteomes" id="UP000005238"/>
    </source>
</evidence>
<dbReference type="VEuPathDB" id="FungiDB:KRP22_12031"/>
<dbReference type="HOGENOM" id="CLU_1699029_0_0_1"/>
<dbReference type="OMA" id="FETCSCI"/>
<evidence type="ECO:0000313" key="1">
    <source>
        <dbReference type="EnsemblProtists" id="Phyra93749"/>
    </source>
</evidence>
<accession>H3HB52</accession>